<dbReference type="Gene3D" id="3.90.1150.10">
    <property type="entry name" value="Aspartate Aminotransferase, domain 1"/>
    <property type="match status" value="1"/>
</dbReference>
<evidence type="ECO:0000256" key="2">
    <source>
        <dbReference type="ARBA" id="ARBA00004389"/>
    </source>
</evidence>
<dbReference type="FunFam" id="3.40.640.10:FF:000020">
    <property type="entry name" value="sphingosine-1-phosphate lyase 1"/>
    <property type="match status" value="1"/>
</dbReference>
<evidence type="ECO:0000256" key="8">
    <source>
        <dbReference type="ARBA" id="ARBA00022919"/>
    </source>
</evidence>
<dbReference type="InterPro" id="IPR002129">
    <property type="entry name" value="PyrdxlP-dep_de-COase"/>
</dbReference>
<evidence type="ECO:0000256" key="4">
    <source>
        <dbReference type="ARBA" id="ARBA00004991"/>
    </source>
</evidence>
<evidence type="ECO:0000256" key="10">
    <source>
        <dbReference type="ARBA" id="ARBA00023098"/>
    </source>
</evidence>
<keyword evidence="11" id="KW-0472">Membrane</keyword>
<organism evidence="18">
    <name type="scientific">Fonticula alba</name>
    <name type="common">Slime mold</name>
    <dbReference type="NCBI Taxonomy" id="691883"/>
    <lineage>
        <taxon>Eukaryota</taxon>
        <taxon>Rotosphaerida</taxon>
        <taxon>Fonticulaceae</taxon>
        <taxon>Fonticula</taxon>
    </lineage>
</organism>
<keyword evidence="5" id="KW-0812">Transmembrane</keyword>
<dbReference type="Pfam" id="PF00282">
    <property type="entry name" value="Pyridoxal_deC"/>
    <property type="match status" value="1"/>
</dbReference>
<evidence type="ECO:0000256" key="14">
    <source>
        <dbReference type="ARBA" id="ARBA00038965"/>
    </source>
</evidence>
<evidence type="ECO:0000256" key="12">
    <source>
        <dbReference type="ARBA" id="ARBA00023239"/>
    </source>
</evidence>
<dbReference type="GO" id="GO:0030170">
    <property type="term" value="F:pyridoxal phosphate binding"/>
    <property type="evidence" value="ECO:0007669"/>
    <property type="project" value="InterPro"/>
</dbReference>
<protein>
    <recommendedName>
        <fullName evidence="14">sphinganine-1-phosphate aldolase</fullName>
        <ecNumber evidence="14">4.1.2.27</ecNumber>
    </recommendedName>
    <alternativeName>
        <fullName evidence="15">Sphingosine-1-phosphate aldolase</fullName>
    </alternativeName>
</protein>
<dbReference type="GO" id="GO:0005789">
    <property type="term" value="C:endoplasmic reticulum membrane"/>
    <property type="evidence" value="ECO:0007669"/>
    <property type="project" value="UniProtKB-SubCell"/>
</dbReference>
<keyword evidence="8" id="KW-0746">Sphingolipid metabolism</keyword>
<dbReference type="InterPro" id="IPR015422">
    <property type="entry name" value="PyrdxlP-dep_Trfase_small"/>
</dbReference>
<dbReference type="InterPro" id="IPR015424">
    <property type="entry name" value="PyrdxlP-dep_Trfase"/>
</dbReference>
<evidence type="ECO:0000256" key="6">
    <source>
        <dbReference type="ARBA" id="ARBA00022824"/>
    </source>
</evidence>
<dbReference type="OrthoDB" id="10254570at2759"/>
<evidence type="ECO:0000256" key="9">
    <source>
        <dbReference type="ARBA" id="ARBA00022989"/>
    </source>
</evidence>
<comment type="pathway">
    <text evidence="3">Lipid metabolism; sphingolipid metabolism.</text>
</comment>
<dbReference type="STRING" id="691883.A0A058Z4A7"/>
<dbReference type="GeneID" id="20529767"/>
<evidence type="ECO:0000256" key="13">
    <source>
        <dbReference type="ARBA" id="ARBA00038302"/>
    </source>
</evidence>
<evidence type="ECO:0000256" key="3">
    <source>
        <dbReference type="ARBA" id="ARBA00004760"/>
    </source>
</evidence>
<dbReference type="GO" id="GO:0008117">
    <property type="term" value="F:sphinganine-1-phosphate aldolase activity"/>
    <property type="evidence" value="ECO:0007669"/>
    <property type="project" value="UniProtKB-EC"/>
</dbReference>
<keyword evidence="9" id="KW-1133">Transmembrane helix</keyword>
<dbReference type="SUPFAM" id="SSF53383">
    <property type="entry name" value="PLP-dependent transferases"/>
    <property type="match status" value="1"/>
</dbReference>
<keyword evidence="7 16" id="KW-0663">Pyridoxal phosphate</keyword>
<comment type="pathway">
    <text evidence="4">Sphingolipid metabolism.</text>
</comment>
<evidence type="ECO:0000256" key="16">
    <source>
        <dbReference type="PIRSR" id="PIRSR602129-50"/>
    </source>
</evidence>
<comment type="similarity">
    <text evidence="13">Belongs to the group II decarboxylase family. Sphingosine-1-phosphate lyase subfamily.</text>
</comment>
<comment type="cofactor">
    <cofactor evidence="1 16 17">
        <name>pyridoxal 5'-phosphate</name>
        <dbReference type="ChEBI" id="CHEBI:597326"/>
    </cofactor>
</comment>
<dbReference type="OMA" id="AFWQLRG"/>
<accession>A0A058Z4A7</accession>
<dbReference type="PANTHER" id="PTHR42735">
    <property type="match status" value="1"/>
</dbReference>
<dbReference type="AlphaFoldDB" id="A0A058Z4A7"/>
<dbReference type="RefSeq" id="XP_009497190.1">
    <property type="nucleotide sequence ID" value="XM_009498915.1"/>
</dbReference>
<evidence type="ECO:0000256" key="1">
    <source>
        <dbReference type="ARBA" id="ARBA00001933"/>
    </source>
</evidence>
<evidence type="ECO:0000256" key="11">
    <source>
        <dbReference type="ARBA" id="ARBA00023136"/>
    </source>
</evidence>
<keyword evidence="19" id="KW-1185">Reference proteome</keyword>
<keyword evidence="6" id="KW-0256">Endoplasmic reticulum</keyword>
<dbReference type="FunFam" id="6.10.140.2150:FF:000001">
    <property type="entry name" value="Sphingosine-1-phosphate lyase 1"/>
    <property type="match status" value="1"/>
</dbReference>
<keyword evidence="10" id="KW-0443">Lipid metabolism</keyword>
<dbReference type="EC" id="4.1.2.27" evidence="14"/>
<gene>
    <name evidence="18" type="ORF">H696_05042</name>
</gene>
<evidence type="ECO:0000256" key="5">
    <source>
        <dbReference type="ARBA" id="ARBA00022692"/>
    </source>
</evidence>
<dbReference type="PANTHER" id="PTHR42735:SF6">
    <property type="entry name" value="SPHINGOSINE-1-PHOSPHATE LYASE 1"/>
    <property type="match status" value="1"/>
</dbReference>
<dbReference type="Gene3D" id="3.40.640.10">
    <property type="entry name" value="Type I PLP-dependent aspartate aminotransferase-like (Major domain)"/>
    <property type="match status" value="1"/>
</dbReference>
<evidence type="ECO:0000256" key="7">
    <source>
        <dbReference type="ARBA" id="ARBA00022898"/>
    </source>
</evidence>
<dbReference type="InterPro" id="IPR015421">
    <property type="entry name" value="PyrdxlP-dep_Trfase_major"/>
</dbReference>
<reference evidence="18" key="1">
    <citation type="submission" date="2013-04" db="EMBL/GenBank/DDBJ databases">
        <title>The Genome Sequence of Fonticula alba ATCC 38817.</title>
        <authorList>
            <consortium name="The Broad Institute Genomics Platform"/>
            <person name="Russ C."/>
            <person name="Cuomo C."/>
            <person name="Burger G."/>
            <person name="Gray M.W."/>
            <person name="Holland P.W.H."/>
            <person name="King N."/>
            <person name="Lang F.B.F."/>
            <person name="Roger A.J."/>
            <person name="Ruiz-Trillo I."/>
            <person name="Brown M."/>
            <person name="Walker B."/>
            <person name="Young S."/>
            <person name="Zeng Q."/>
            <person name="Gargeya S."/>
            <person name="Fitzgerald M."/>
            <person name="Haas B."/>
            <person name="Abouelleil A."/>
            <person name="Allen A.W."/>
            <person name="Alvarado L."/>
            <person name="Arachchi H.M."/>
            <person name="Berlin A.M."/>
            <person name="Chapman S.B."/>
            <person name="Gainer-Dewar J."/>
            <person name="Goldberg J."/>
            <person name="Griggs A."/>
            <person name="Gujja S."/>
            <person name="Hansen M."/>
            <person name="Howarth C."/>
            <person name="Imamovic A."/>
            <person name="Ireland A."/>
            <person name="Larimer J."/>
            <person name="McCowan C."/>
            <person name="Murphy C."/>
            <person name="Pearson M."/>
            <person name="Poon T.W."/>
            <person name="Priest M."/>
            <person name="Roberts A."/>
            <person name="Saif S."/>
            <person name="Shea T."/>
            <person name="Sisk P."/>
            <person name="Sykes S."/>
            <person name="Wortman J."/>
            <person name="Nusbaum C."/>
            <person name="Birren B."/>
        </authorList>
    </citation>
    <scope>NUCLEOTIDE SEQUENCE [LARGE SCALE GENOMIC DNA]</scope>
    <source>
        <strain evidence="18">ATCC 38817</strain>
    </source>
</reference>
<dbReference type="eggNOG" id="KOG1383">
    <property type="taxonomic scope" value="Eukaryota"/>
</dbReference>
<name>A0A058Z4A7_FONAL</name>
<dbReference type="EMBL" id="KB932208">
    <property type="protein sequence ID" value="KCV68758.1"/>
    <property type="molecule type" value="Genomic_DNA"/>
</dbReference>
<keyword evidence="12 17" id="KW-0456">Lyase</keyword>
<dbReference type="InterPro" id="IPR050477">
    <property type="entry name" value="GrpII_AminoAcid_Decarb"/>
</dbReference>
<comment type="subcellular location">
    <subcellularLocation>
        <location evidence="2">Endoplasmic reticulum membrane</location>
        <topology evidence="2">Single-pass membrane protein</topology>
    </subcellularLocation>
</comment>
<evidence type="ECO:0000256" key="17">
    <source>
        <dbReference type="RuleBase" id="RU000382"/>
    </source>
</evidence>
<feature type="modified residue" description="N6-(pyridoxal phosphate)lysine" evidence="16">
    <location>
        <position position="381"/>
    </location>
</feature>
<evidence type="ECO:0000313" key="18">
    <source>
        <dbReference type="EMBL" id="KCV68758.1"/>
    </source>
</evidence>
<dbReference type="Proteomes" id="UP000030693">
    <property type="component" value="Unassembled WGS sequence"/>
</dbReference>
<sequence>MDNIPTNVSWAELAGQMVDTESPMGRLSLQAFHLLDQFLYPSGPPTETLTLTSRLLIDVKNVIVIFALFRLLSPFVLDVIRHGPVVVAGEYRDALMRTVFTMGKAIPAVRRRIDRELAGAKQQIEQQVAPVFPGINRYAALPERGLSVDEVKQALDRHAELGTVQLEKGRASGTLYWGGTDITELSVHSFERFTWSNPLHADIFPGVRKMDAEVVAMCLDMFNAGPNAGGTTTSGGTESLLLACKAHRDWARATRGVTEPEMIVPVTAHAAFDKAASYFNIKIYKVGIDGKTGKVNLAGVRRLINRNTIMLVGSAPGFPHGIVDDIEALGRMARRAGIGLHVDCCLGGFVVPFMEEAGFRLPGLFDFRVPGVTSISCDTHKYGFAPKGSSVIMYATRALRAYQYFVTPDWSGGIYASPSIAGSRPGAVLAGAWATMVYMGRAGYVAATRQMVSAARRLTQGIREIEGLYVIGEPLITVVAFASDKYDIFVVSAEMTKRGWNLNTLQFPSSIHYCCTMLTTDQVVNQFLADLGEIMTEVRRHPDAKPTGTAAIYGMAAALPDRSIISEVTTTFVDALYKA</sequence>
<proteinExistence type="inferred from homology"/>
<dbReference type="GO" id="GO:0030149">
    <property type="term" value="P:sphingolipid catabolic process"/>
    <property type="evidence" value="ECO:0007669"/>
    <property type="project" value="TreeGrafter"/>
</dbReference>
<dbReference type="Gene3D" id="6.10.140.2150">
    <property type="match status" value="1"/>
</dbReference>
<evidence type="ECO:0000256" key="15">
    <source>
        <dbReference type="ARBA" id="ARBA00042568"/>
    </source>
</evidence>
<evidence type="ECO:0000313" key="19">
    <source>
        <dbReference type="Proteomes" id="UP000030693"/>
    </source>
</evidence>
<dbReference type="GO" id="GO:0019752">
    <property type="term" value="P:carboxylic acid metabolic process"/>
    <property type="evidence" value="ECO:0007669"/>
    <property type="project" value="InterPro"/>
</dbReference>